<keyword evidence="7" id="KW-1185">Reference proteome</keyword>
<dbReference type="PANTHER" id="PTHR30055">
    <property type="entry name" value="HTH-TYPE TRANSCRIPTIONAL REGULATOR RUTR"/>
    <property type="match status" value="1"/>
</dbReference>
<feature type="DNA-binding region" description="H-T-H motif" evidence="4">
    <location>
        <begin position="28"/>
        <end position="47"/>
    </location>
</feature>
<reference evidence="6" key="1">
    <citation type="submission" date="2020-03" db="EMBL/GenBank/DDBJ databases">
        <title>Genome of Pelagibius litoralis DSM 21314T.</title>
        <authorList>
            <person name="Wang G."/>
        </authorList>
    </citation>
    <scope>NUCLEOTIDE SEQUENCE</scope>
    <source>
        <strain evidence="6">DSM 21314</strain>
    </source>
</reference>
<evidence type="ECO:0000256" key="4">
    <source>
        <dbReference type="PROSITE-ProRule" id="PRU00335"/>
    </source>
</evidence>
<dbReference type="AlphaFoldDB" id="A0A967KI49"/>
<dbReference type="PRINTS" id="PR00455">
    <property type="entry name" value="HTHTETR"/>
</dbReference>
<dbReference type="InterPro" id="IPR050109">
    <property type="entry name" value="HTH-type_TetR-like_transc_reg"/>
</dbReference>
<keyword evidence="2 4" id="KW-0238">DNA-binding</keyword>
<dbReference type="Proteomes" id="UP000761264">
    <property type="component" value="Unassembled WGS sequence"/>
</dbReference>
<dbReference type="InterPro" id="IPR009057">
    <property type="entry name" value="Homeodomain-like_sf"/>
</dbReference>
<dbReference type="Gene3D" id="1.10.357.10">
    <property type="entry name" value="Tetracycline Repressor, domain 2"/>
    <property type="match status" value="1"/>
</dbReference>
<feature type="domain" description="HTH tetR-type" evidence="5">
    <location>
        <begin position="5"/>
        <end position="65"/>
    </location>
</feature>
<comment type="caution">
    <text evidence="6">The sequence shown here is derived from an EMBL/GenBank/DDBJ whole genome shotgun (WGS) entry which is preliminary data.</text>
</comment>
<keyword evidence="3" id="KW-0804">Transcription</keyword>
<keyword evidence="1" id="KW-0805">Transcription regulation</keyword>
<organism evidence="6 7">
    <name type="scientific">Pelagibius litoralis</name>
    <dbReference type="NCBI Taxonomy" id="374515"/>
    <lineage>
        <taxon>Bacteria</taxon>
        <taxon>Pseudomonadati</taxon>
        <taxon>Pseudomonadota</taxon>
        <taxon>Alphaproteobacteria</taxon>
        <taxon>Rhodospirillales</taxon>
        <taxon>Rhodovibrionaceae</taxon>
        <taxon>Pelagibius</taxon>
    </lineage>
</organism>
<dbReference type="PANTHER" id="PTHR30055:SF234">
    <property type="entry name" value="HTH-TYPE TRANSCRIPTIONAL REGULATOR BETI"/>
    <property type="match status" value="1"/>
</dbReference>
<evidence type="ECO:0000256" key="1">
    <source>
        <dbReference type="ARBA" id="ARBA00023015"/>
    </source>
</evidence>
<dbReference type="EMBL" id="JAAQPH010000028">
    <property type="protein sequence ID" value="NIA71926.1"/>
    <property type="molecule type" value="Genomic_DNA"/>
</dbReference>
<evidence type="ECO:0000313" key="7">
    <source>
        <dbReference type="Proteomes" id="UP000761264"/>
    </source>
</evidence>
<gene>
    <name evidence="6" type="ORF">HBA54_25330</name>
</gene>
<dbReference type="InterPro" id="IPR001647">
    <property type="entry name" value="HTH_TetR"/>
</dbReference>
<dbReference type="Pfam" id="PF00440">
    <property type="entry name" value="TetR_N"/>
    <property type="match status" value="1"/>
</dbReference>
<proteinExistence type="predicted"/>
<dbReference type="RefSeq" id="WP_167230343.1">
    <property type="nucleotide sequence ID" value="NZ_JAAQPH010000028.1"/>
</dbReference>
<dbReference type="GO" id="GO:0000976">
    <property type="term" value="F:transcription cis-regulatory region binding"/>
    <property type="evidence" value="ECO:0007669"/>
    <property type="project" value="TreeGrafter"/>
</dbReference>
<evidence type="ECO:0000256" key="2">
    <source>
        <dbReference type="ARBA" id="ARBA00023125"/>
    </source>
</evidence>
<protein>
    <submittedName>
        <fullName evidence="6">TetR family transcriptional regulator</fullName>
    </submittedName>
</protein>
<dbReference type="Pfam" id="PF08511">
    <property type="entry name" value="COQ9"/>
    <property type="match status" value="1"/>
</dbReference>
<dbReference type="SUPFAM" id="SSF46689">
    <property type="entry name" value="Homeodomain-like"/>
    <property type="match status" value="1"/>
</dbReference>
<evidence type="ECO:0000313" key="6">
    <source>
        <dbReference type="EMBL" id="NIA71926.1"/>
    </source>
</evidence>
<evidence type="ECO:0000259" key="5">
    <source>
        <dbReference type="PROSITE" id="PS50977"/>
    </source>
</evidence>
<dbReference type="PROSITE" id="PS50977">
    <property type="entry name" value="HTH_TETR_2"/>
    <property type="match status" value="1"/>
</dbReference>
<dbReference type="InterPro" id="IPR013718">
    <property type="entry name" value="COQ9_C"/>
</dbReference>
<name>A0A967KI49_9PROT</name>
<evidence type="ECO:0000256" key="3">
    <source>
        <dbReference type="ARBA" id="ARBA00023163"/>
    </source>
</evidence>
<accession>A0A967KI49</accession>
<dbReference type="GO" id="GO:0003700">
    <property type="term" value="F:DNA-binding transcription factor activity"/>
    <property type="evidence" value="ECO:0007669"/>
    <property type="project" value="TreeGrafter"/>
</dbReference>
<sequence length="202" mass="22028">MVKKADLPKHIIDTAFALAAERGWRDLSLAEIAAAAKVPLSTLYPLFSSKQAIIEGFADHVDAAVMADEDREGAETPARDRLFDVLMQRFEAMQPQREAIGAILQDQLRDPLSICCGMGRLMRSMATTLEAAGFSTTGLRGLLRIKGISAVYLSTLRVWLRDESEDMAKTMAFLDKQLQRADSLAGRMSGCTMSGGMKRAAG</sequence>